<name>A0A564WJL6_9PROT</name>
<accession>A0A564WJL6</accession>
<feature type="compositionally biased region" description="Basic residues" evidence="1">
    <location>
        <begin position="75"/>
        <end position="86"/>
    </location>
</feature>
<feature type="region of interest" description="Disordered" evidence="1">
    <location>
        <begin position="60"/>
        <end position="86"/>
    </location>
</feature>
<dbReference type="EMBL" id="UXAT02000052">
    <property type="protein sequence ID" value="VUX47803.1"/>
    <property type="molecule type" value="Genomic_DNA"/>
</dbReference>
<keyword evidence="3" id="KW-1185">Reference proteome</keyword>
<sequence>MTNDDFIHVEHTETMPVQALIANFCVPCGPVVDVQVMWPAPFAYFIPAHTFDELKSRAPSLKVLGTDREKPKPTSVKKGRSTRARS</sequence>
<evidence type="ECO:0000313" key="2">
    <source>
        <dbReference type="EMBL" id="VUX47803.1"/>
    </source>
</evidence>
<reference evidence="2" key="1">
    <citation type="submission" date="2018-11" db="EMBL/GenBank/DDBJ databases">
        <authorList>
            <person name="Onetto C."/>
        </authorList>
    </citation>
    <scope>NUCLEOTIDE SEQUENCE [LARGE SCALE GENOMIC DNA]</scope>
</reference>
<comment type="caution">
    <text evidence="2">The sequence shown here is derived from an EMBL/GenBank/DDBJ whole genome shotgun (WGS) entry which is preliminary data.</text>
</comment>
<protein>
    <submittedName>
        <fullName evidence="2">Uncharacterized protein</fullName>
    </submittedName>
</protein>
<evidence type="ECO:0000313" key="3">
    <source>
        <dbReference type="Proteomes" id="UP000326641"/>
    </source>
</evidence>
<proteinExistence type="predicted"/>
<dbReference type="Proteomes" id="UP000326641">
    <property type="component" value="Unassembled WGS sequence"/>
</dbReference>
<dbReference type="AlphaFoldDB" id="A0A564WJL6"/>
<evidence type="ECO:0000256" key="1">
    <source>
        <dbReference type="SAM" id="MobiDB-lite"/>
    </source>
</evidence>
<gene>
    <name evidence="2" type="ORF">DF3PA_70124</name>
</gene>
<organism evidence="2 3">
    <name type="scientific">Candidatus Defluviicoccus seviourii</name>
    <dbReference type="NCBI Taxonomy" id="2565273"/>
    <lineage>
        <taxon>Bacteria</taxon>
        <taxon>Pseudomonadati</taxon>
        <taxon>Pseudomonadota</taxon>
        <taxon>Alphaproteobacteria</taxon>
        <taxon>Rhodospirillales</taxon>
        <taxon>Rhodospirillaceae</taxon>
        <taxon>Defluviicoccus</taxon>
    </lineage>
</organism>